<evidence type="ECO:0000256" key="2">
    <source>
        <dbReference type="ARBA" id="ARBA00022827"/>
    </source>
</evidence>
<name>A0A6V8KVZ9_9ACTN</name>
<accession>A0A6V8KVZ9</accession>
<gene>
    <name evidence="4" type="ORF">Prum_002130</name>
</gene>
<dbReference type="Pfam" id="PF01494">
    <property type="entry name" value="FAD_binding_3"/>
    <property type="match status" value="1"/>
</dbReference>
<dbReference type="EMBL" id="BLPG01000001">
    <property type="protein sequence ID" value="GFJ86571.1"/>
    <property type="molecule type" value="Genomic_DNA"/>
</dbReference>
<dbReference type="Gene3D" id="3.50.50.60">
    <property type="entry name" value="FAD/NAD(P)-binding domain"/>
    <property type="match status" value="1"/>
</dbReference>
<comment type="caution">
    <text evidence="4">The sequence shown here is derived from an EMBL/GenBank/DDBJ whole genome shotgun (WGS) entry which is preliminary data.</text>
</comment>
<feature type="domain" description="FAD-binding" evidence="3">
    <location>
        <begin position="8"/>
        <end position="356"/>
    </location>
</feature>
<dbReference type="PRINTS" id="PR00420">
    <property type="entry name" value="RNGMNOXGNASE"/>
</dbReference>
<dbReference type="PANTHER" id="PTHR43004:SF21">
    <property type="entry name" value="FAD-BINDING DOMAIN-CONTAINING PROTEIN-RELATED"/>
    <property type="match status" value="1"/>
</dbReference>
<evidence type="ECO:0000313" key="5">
    <source>
        <dbReference type="Proteomes" id="UP000482960"/>
    </source>
</evidence>
<dbReference type="Gene3D" id="3.30.9.10">
    <property type="entry name" value="D-Amino Acid Oxidase, subunit A, domain 2"/>
    <property type="match status" value="1"/>
</dbReference>
<dbReference type="AlphaFoldDB" id="A0A6V8KVZ9"/>
<organism evidence="4 5">
    <name type="scientific">Phytohabitans rumicis</name>
    <dbReference type="NCBI Taxonomy" id="1076125"/>
    <lineage>
        <taxon>Bacteria</taxon>
        <taxon>Bacillati</taxon>
        <taxon>Actinomycetota</taxon>
        <taxon>Actinomycetes</taxon>
        <taxon>Micromonosporales</taxon>
        <taxon>Micromonosporaceae</taxon>
    </lineage>
</organism>
<keyword evidence="1" id="KW-0285">Flavoprotein</keyword>
<dbReference type="InterPro" id="IPR050641">
    <property type="entry name" value="RIFMO-like"/>
</dbReference>
<dbReference type="PANTHER" id="PTHR43004">
    <property type="entry name" value="TRK SYSTEM POTASSIUM UPTAKE PROTEIN"/>
    <property type="match status" value="1"/>
</dbReference>
<protein>
    <submittedName>
        <fullName evidence="4">Monooxygenase</fullName>
    </submittedName>
</protein>
<dbReference type="Proteomes" id="UP000482960">
    <property type="component" value="Unassembled WGS sequence"/>
</dbReference>
<keyword evidence="5" id="KW-1185">Reference proteome</keyword>
<dbReference type="GO" id="GO:0016709">
    <property type="term" value="F:oxidoreductase activity, acting on paired donors, with incorporation or reduction of molecular oxygen, NAD(P)H as one donor, and incorporation of one atom of oxygen"/>
    <property type="evidence" value="ECO:0007669"/>
    <property type="project" value="UniProtKB-ARBA"/>
</dbReference>
<reference evidence="4 5" key="2">
    <citation type="submission" date="2020-03" db="EMBL/GenBank/DDBJ databases">
        <authorList>
            <person name="Ichikawa N."/>
            <person name="Kimura A."/>
            <person name="Kitahashi Y."/>
            <person name="Uohara A."/>
        </authorList>
    </citation>
    <scope>NUCLEOTIDE SEQUENCE [LARGE SCALE GENOMIC DNA]</scope>
    <source>
        <strain evidence="4 5">NBRC 108638</strain>
    </source>
</reference>
<sequence length="549" mass="59669">MPAKTFSTPVLVVGAGAVGALLALELARHQVPSVVIERSVAPAAYPKMDCYLSGRSMELLRRLGLAGAIREGGVDPEHSTDLLWAQDLGQPPVLVWHHPSVNQMRQRYAAVNDGSAPAEPYQRVPGSLLEALTRDAARRHPLIDVREGWTFADLASEAGGVAATVVDPGTGTRHVIEARYLAACDGAGSTVRRCLEIPFDEWSTPTEHLSVHFKSADPVLRRHGRAFITIVARGLTLVSHDERDTWIGIVRAPVDEPLTTDPMGLVQERLGVDLAVDEVLGATRWVGSLAIARTYGKGSAYLVGDAAHRFYPVGGHAVNTGIADAVDLGWKLAALVSGWGGARLLDSYEAERRPVALFNRELCAGLVEVWRRFERLAAAGVSREHLAGILEQDVHQIDNLGVHFGQRYADSPVIWHERGDAPSWHWERITPTTWPGTRAPAVRLRGGGELFDRLGAAFTLVDLSGRGMGAPLVREANGRGIPMTNLVVDDLAVRACWERDLVLVRPDQHVAWRDDSPPADWGTVLDRVTGQEPTRTRHVPALLAGQTRA</sequence>
<reference evidence="4 5" key="1">
    <citation type="submission" date="2020-03" db="EMBL/GenBank/DDBJ databases">
        <title>Whole genome shotgun sequence of Phytohabitans rumicis NBRC 108638.</title>
        <authorList>
            <person name="Komaki H."/>
            <person name="Tamura T."/>
        </authorList>
    </citation>
    <scope>NUCLEOTIDE SEQUENCE [LARGE SCALE GENOMIC DNA]</scope>
    <source>
        <strain evidence="4 5">NBRC 108638</strain>
    </source>
</reference>
<evidence type="ECO:0000313" key="4">
    <source>
        <dbReference type="EMBL" id="GFJ86571.1"/>
    </source>
</evidence>
<keyword evidence="4" id="KW-0503">Monooxygenase</keyword>
<dbReference type="InterPro" id="IPR036188">
    <property type="entry name" value="FAD/NAD-bd_sf"/>
</dbReference>
<evidence type="ECO:0000256" key="1">
    <source>
        <dbReference type="ARBA" id="ARBA00022630"/>
    </source>
</evidence>
<proteinExistence type="predicted"/>
<dbReference type="Gene3D" id="3.40.30.120">
    <property type="match status" value="1"/>
</dbReference>
<dbReference type="SUPFAM" id="SSF51905">
    <property type="entry name" value="FAD/NAD(P)-binding domain"/>
    <property type="match status" value="1"/>
</dbReference>
<keyword evidence="4" id="KW-0560">Oxidoreductase</keyword>
<dbReference type="GO" id="GO:0071949">
    <property type="term" value="F:FAD binding"/>
    <property type="evidence" value="ECO:0007669"/>
    <property type="project" value="InterPro"/>
</dbReference>
<dbReference type="InterPro" id="IPR002938">
    <property type="entry name" value="FAD-bd"/>
</dbReference>
<keyword evidence="2" id="KW-0274">FAD</keyword>
<dbReference type="Pfam" id="PF21274">
    <property type="entry name" value="Rng_hyd_C"/>
    <property type="match status" value="1"/>
</dbReference>
<dbReference type="RefSeq" id="WP_246277559.1">
    <property type="nucleotide sequence ID" value="NZ_BAABJB010000030.1"/>
</dbReference>
<evidence type="ECO:0000259" key="3">
    <source>
        <dbReference type="Pfam" id="PF01494"/>
    </source>
</evidence>